<dbReference type="Pfam" id="PF07729">
    <property type="entry name" value="FCD"/>
    <property type="match status" value="1"/>
</dbReference>
<evidence type="ECO:0000256" key="4">
    <source>
        <dbReference type="SAM" id="MobiDB-lite"/>
    </source>
</evidence>
<dbReference type="AlphaFoldDB" id="A0AA44FAV1"/>
<keyword evidence="2" id="KW-0238">DNA-binding</keyword>
<protein>
    <submittedName>
        <fullName evidence="6">FCD domain-containing protein</fullName>
    </submittedName>
</protein>
<comment type="caution">
    <text evidence="6">The sequence shown here is derived from an EMBL/GenBank/DDBJ whole genome shotgun (WGS) entry which is preliminary data.</text>
</comment>
<name>A0AA44FAV1_AGRTU</name>
<dbReference type="Gene3D" id="1.20.120.530">
    <property type="entry name" value="GntR ligand-binding domain-like"/>
    <property type="match status" value="1"/>
</dbReference>
<feature type="compositionally biased region" description="Basic residues" evidence="4">
    <location>
        <begin position="166"/>
        <end position="183"/>
    </location>
</feature>
<proteinExistence type="predicted"/>
<evidence type="ECO:0000313" key="6">
    <source>
        <dbReference type="EMBL" id="NTC32015.1"/>
    </source>
</evidence>
<evidence type="ECO:0000256" key="1">
    <source>
        <dbReference type="ARBA" id="ARBA00023015"/>
    </source>
</evidence>
<reference evidence="6" key="1">
    <citation type="journal article" date="2020" name="Science">
        <title>Unexpected conservation and global transmission of agrobacterial virulence plasmids.</title>
        <authorList>
            <person name="Weisberg A.J."/>
            <person name="Davis E.W. 2nd"/>
            <person name="Tabima J."/>
            <person name="Belcher M.S."/>
            <person name="Miller M."/>
            <person name="Kuo C.H."/>
            <person name="Loper J.E."/>
            <person name="Grunwald N.J."/>
            <person name="Putnam M.L."/>
            <person name="Chang J.H."/>
        </authorList>
    </citation>
    <scope>NUCLEOTIDE SEQUENCE</scope>
    <source>
        <strain evidence="6">17-1853-1a</strain>
    </source>
</reference>
<evidence type="ECO:0000256" key="3">
    <source>
        <dbReference type="ARBA" id="ARBA00023163"/>
    </source>
</evidence>
<dbReference type="SUPFAM" id="SSF48008">
    <property type="entry name" value="GntR ligand-binding domain-like"/>
    <property type="match status" value="1"/>
</dbReference>
<feature type="domain" description="GntR C-terminal" evidence="5">
    <location>
        <begin position="70"/>
        <end position="142"/>
    </location>
</feature>
<evidence type="ECO:0000313" key="7">
    <source>
        <dbReference type="Proteomes" id="UP000702952"/>
    </source>
</evidence>
<dbReference type="InterPro" id="IPR008920">
    <property type="entry name" value="TF_FadR/GntR_C"/>
</dbReference>
<dbReference type="RefSeq" id="WP_174021473.1">
    <property type="nucleotide sequence ID" value="NZ_JAAMAW010000022.1"/>
</dbReference>
<sequence length="183" mass="20789">MIELSAHAKPHPDTAKRKVREDLEVATAIMTYAIRKNLGGFHFSGIRIPAIIQAWVPGNDLPDVESFATEVAIFQEHLHERIVALAQNQGMVREMRSLNAKTRRFRECELRKPEAARDVLDKMAALVNALFNRNEELCSTILFQCTERRFGLLVETASAETPTKGPRTRSHMVPRHGAHIKRR</sequence>
<feature type="region of interest" description="Disordered" evidence="4">
    <location>
        <begin position="158"/>
        <end position="183"/>
    </location>
</feature>
<keyword evidence="3" id="KW-0804">Transcription</keyword>
<keyword evidence="1" id="KW-0805">Transcription regulation</keyword>
<dbReference type="GO" id="GO:0003677">
    <property type="term" value="F:DNA binding"/>
    <property type="evidence" value="ECO:0007669"/>
    <property type="project" value="UniProtKB-KW"/>
</dbReference>
<gene>
    <name evidence="6" type="ORF">G6M46_28145</name>
</gene>
<evidence type="ECO:0000259" key="5">
    <source>
        <dbReference type="Pfam" id="PF07729"/>
    </source>
</evidence>
<dbReference type="Proteomes" id="UP000702952">
    <property type="component" value="Unassembled WGS sequence"/>
</dbReference>
<accession>A0AA44FAV1</accession>
<dbReference type="InterPro" id="IPR011711">
    <property type="entry name" value="GntR_C"/>
</dbReference>
<dbReference type="EMBL" id="JAAMAY010000043">
    <property type="protein sequence ID" value="NTC32015.1"/>
    <property type="molecule type" value="Genomic_DNA"/>
</dbReference>
<organism evidence="6 7">
    <name type="scientific">Agrobacterium tumefaciens</name>
    <dbReference type="NCBI Taxonomy" id="358"/>
    <lineage>
        <taxon>Bacteria</taxon>
        <taxon>Pseudomonadati</taxon>
        <taxon>Pseudomonadota</taxon>
        <taxon>Alphaproteobacteria</taxon>
        <taxon>Hyphomicrobiales</taxon>
        <taxon>Rhizobiaceae</taxon>
        <taxon>Rhizobium/Agrobacterium group</taxon>
        <taxon>Agrobacterium</taxon>
        <taxon>Agrobacterium tumefaciens complex</taxon>
    </lineage>
</organism>
<evidence type="ECO:0000256" key="2">
    <source>
        <dbReference type="ARBA" id="ARBA00023125"/>
    </source>
</evidence>